<reference evidence="6" key="4">
    <citation type="submission" date="2025-09" db="UniProtKB">
        <authorList>
            <consortium name="Ensembl"/>
        </authorList>
    </citation>
    <scope>IDENTIFICATION</scope>
</reference>
<dbReference type="EMBL" id="EAAA01002621">
    <property type="status" value="NOT_ANNOTATED_CDS"/>
    <property type="molecule type" value="Genomic_DNA"/>
</dbReference>
<dbReference type="RefSeq" id="XP_002126196.1">
    <property type="nucleotide sequence ID" value="XM_002126160.5"/>
</dbReference>
<dbReference type="Proteomes" id="UP000008144">
    <property type="component" value="Chromosome 8"/>
</dbReference>
<evidence type="ECO:0000256" key="3">
    <source>
        <dbReference type="ARBA" id="ARBA00022833"/>
    </source>
</evidence>
<keyword evidence="1" id="KW-0479">Metal-binding</keyword>
<dbReference type="PANTHER" id="PTHR21402">
    <property type="entry name" value="GAMETOCYTE SPECIFIC FACTOR 1-RELATED"/>
    <property type="match status" value="1"/>
</dbReference>
<dbReference type="GeneID" id="100176891"/>
<dbReference type="PANTHER" id="PTHR21402:SF5">
    <property type="entry name" value="GAMETOCYTE SPECIFIC FACTOR 1"/>
    <property type="match status" value="1"/>
</dbReference>
<dbReference type="KEGG" id="cin:100176891"/>
<name>F6X515_CIOIN</name>
<feature type="compositionally biased region" description="Polar residues" evidence="4">
    <location>
        <begin position="174"/>
        <end position="192"/>
    </location>
</feature>
<feature type="region of interest" description="Disordered" evidence="4">
    <location>
        <begin position="151"/>
        <end position="198"/>
    </location>
</feature>
<protein>
    <submittedName>
        <fullName evidence="6">Gametocyte-specific factor 1 homolog</fullName>
    </submittedName>
</protein>
<evidence type="ECO:0000256" key="1">
    <source>
        <dbReference type="ARBA" id="ARBA00022723"/>
    </source>
</evidence>
<dbReference type="InParanoid" id="F6X515"/>
<dbReference type="InterPro" id="IPR036236">
    <property type="entry name" value="Znf_C2H2_sf"/>
</dbReference>
<feature type="domain" description="CHHC U11-48K-type" evidence="5">
    <location>
        <begin position="56"/>
        <end position="83"/>
    </location>
</feature>
<evidence type="ECO:0000313" key="7">
    <source>
        <dbReference type="Proteomes" id="UP000008144"/>
    </source>
</evidence>
<evidence type="ECO:0000259" key="5">
    <source>
        <dbReference type="PROSITE" id="PS51800"/>
    </source>
</evidence>
<keyword evidence="2" id="KW-0863">Zinc-finger</keyword>
<dbReference type="Ensembl" id="ENSCINT00000027851.2">
    <property type="protein sequence ID" value="ENSCINP00000027605.2"/>
    <property type="gene ID" value="ENSCING00000015663.2"/>
</dbReference>
<dbReference type="SUPFAM" id="SSF57667">
    <property type="entry name" value="beta-beta-alpha zinc fingers"/>
    <property type="match status" value="2"/>
</dbReference>
<dbReference type="GeneTree" id="ENSGT00940000164745"/>
<feature type="domain" description="CHHC U11-48K-type" evidence="5">
    <location>
        <begin position="24"/>
        <end position="51"/>
    </location>
</feature>
<reference evidence="6" key="3">
    <citation type="submission" date="2025-08" db="UniProtKB">
        <authorList>
            <consortium name="Ensembl"/>
        </authorList>
    </citation>
    <scope>IDENTIFICATION</scope>
</reference>
<reference evidence="6" key="2">
    <citation type="journal article" date="2008" name="Genome Biol.">
        <title>Improved genome assembly and evidence-based global gene model set for the chordate Ciona intestinalis: new insight into intron and operon populations.</title>
        <authorList>
            <person name="Satou Y."/>
            <person name="Mineta K."/>
            <person name="Ogasawara M."/>
            <person name="Sasakura Y."/>
            <person name="Shoguchi E."/>
            <person name="Ueno K."/>
            <person name="Yamada L."/>
            <person name="Matsumoto J."/>
            <person name="Wasserscheid J."/>
            <person name="Dewar K."/>
            <person name="Wiley G.B."/>
            <person name="Macmil S.L."/>
            <person name="Roe B.A."/>
            <person name="Zeller R.W."/>
            <person name="Hastings K.E."/>
            <person name="Lemaire P."/>
            <person name="Lindquist E."/>
            <person name="Endo T."/>
            <person name="Hotta K."/>
            <person name="Inaba K."/>
        </authorList>
    </citation>
    <scope>NUCLEOTIDE SEQUENCE [LARGE SCALE GENOMIC DNA]</scope>
    <source>
        <strain evidence="6">wild type</strain>
    </source>
</reference>
<dbReference type="InterPro" id="IPR051591">
    <property type="entry name" value="UPF0224_FAM112_RNA_Proc"/>
</dbReference>
<keyword evidence="3" id="KW-0862">Zinc</keyword>
<sequence>MDFESPYHVPVYMQSMQDSNKDEMVICPYDPVHRISVKRFVRHIHKCKKNHPNANMATCPFNARHIIPKPEMEQHIEICPDKDSDINFMVAESEISVIPTSYEELYFGDEEDWDEEARNNTQSLPMVRGRRRQKRNEINPFPSVYEAEALHKEEEIEPRECPAPPVRQRRPIPQSVTQNGIHQEQKPSNMQLPPTPSPKSIPVMAAKFTNPVQQNGESAINDKTMVQKTLLHEKRKLNKLLNQISNMESQQTAGEVLNSDQLEKIGRKSAMKSRLLEVENLLERITL</sequence>
<reference evidence="7" key="1">
    <citation type="journal article" date="2002" name="Science">
        <title>The draft genome of Ciona intestinalis: insights into chordate and vertebrate origins.</title>
        <authorList>
            <person name="Dehal P."/>
            <person name="Satou Y."/>
            <person name="Campbell R.K."/>
            <person name="Chapman J."/>
            <person name="Degnan B."/>
            <person name="De Tomaso A."/>
            <person name="Davidson B."/>
            <person name="Di Gregorio A."/>
            <person name="Gelpke M."/>
            <person name="Goodstein D.M."/>
            <person name="Harafuji N."/>
            <person name="Hastings K.E."/>
            <person name="Ho I."/>
            <person name="Hotta K."/>
            <person name="Huang W."/>
            <person name="Kawashima T."/>
            <person name="Lemaire P."/>
            <person name="Martinez D."/>
            <person name="Meinertzhagen I.A."/>
            <person name="Necula S."/>
            <person name="Nonaka M."/>
            <person name="Putnam N."/>
            <person name="Rash S."/>
            <person name="Saiga H."/>
            <person name="Satake M."/>
            <person name="Terry A."/>
            <person name="Yamada L."/>
            <person name="Wang H.G."/>
            <person name="Awazu S."/>
            <person name="Azumi K."/>
            <person name="Boore J."/>
            <person name="Branno M."/>
            <person name="Chin-Bow S."/>
            <person name="DeSantis R."/>
            <person name="Doyle S."/>
            <person name="Francino P."/>
            <person name="Keys D.N."/>
            <person name="Haga S."/>
            <person name="Hayashi H."/>
            <person name="Hino K."/>
            <person name="Imai K.S."/>
            <person name="Inaba K."/>
            <person name="Kano S."/>
            <person name="Kobayashi K."/>
            <person name="Kobayashi M."/>
            <person name="Lee B.I."/>
            <person name="Makabe K.W."/>
            <person name="Manohar C."/>
            <person name="Matassi G."/>
            <person name="Medina M."/>
            <person name="Mochizuki Y."/>
            <person name="Mount S."/>
            <person name="Morishita T."/>
            <person name="Miura S."/>
            <person name="Nakayama A."/>
            <person name="Nishizaka S."/>
            <person name="Nomoto H."/>
            <person name="Ohta F."/>
            <person name="Oishi K."/>
            <person name="Rigoutsos I."/>
            <person name="Sano M."/>
            <person name="Sasaki A."/>
            <person name="Sasakura Y."/>
            <person name="Shoguchi E."/>
            <person name="Shin-i T."/>
            <person name="Spagnuolo A."/>
            <person name="Stainier D."/>
            <person name="Suzuki M.M."/>
            <person name="Tassy O."/>
            <person name="Takatori N."/>
            <person name="Tokuoka M."/>
            <person name="Yagi K."/>
            <person name="Yoshizaki F."/>
            <person name="Wada S."/>
            <person name="Zhang C."/>
            <person name="Hyatt P.D."/>
            <person name="Larimer F."/>
            <person name="Detter C."/>
            <person name="Doggett N."/>
            <person name="Glavina T."/>
            <person name="Hawkins T."/>
            <person name="Richardson P."/>
            <person name="Lucas S."/>
            <person name="Kohara Y."/>
            <person name="Levine M."/>
            <person name="Satoh N."/>
            <person name="Rokhsar D.S."/>
        </authorList>
    </citation>
    <scope>NUCLEOTIDE SEQUENCE [LARGE SCALE GENOMIC DNA]</scope>
</reference>
<proteinExistence type="predicted"/>
<dbReference type="OrthoDB" id="10069248at2759"/>
<dbReference type="PROSITE" id="PS51800">
    <property type="entry name" value="ZF_CHHC_U11_48K"/>
    <property type="match status" value="2"/>
</dbReference>
<evidence type="ECO:0000256" key="2">
    <source>
        <dbReference type="ARBA" id="ARBA00022771"/>
    </source>
</evidence>
<dbReference type="OMA" id="PEMEQHI"/>
<accession>F6X515</accession>
<accession>A0A1W2WBM8</accession>
<evidence type="ECO:0000313" key="6">
    <source>
        <dbReference type="Ensembl" id="ENSCINP00000027605.2"/>
    </source>
</evidence>
<gene>
    <name evidence="6" type="primary">LOC100176891</name>
</gene>
<keyword evidence="7" id="KW-1185">Reference proteome</keyword>
<dbReference type="HOGENOM" id="CLU_939956_0_0_1"/>
<dbReference type="GO" id="GO:0008270">
    <property type="term" value="F:zinc ion binding"/>
    <property type="evidence" value="ECO:0007669"/>
    <property type="project" value="UniProtKB-KW"/>
</dbReference>
<feature type="compositionally biased region" description="Basic and acidic residues" evidence="4">
    <location>
        <begin position="151"/>
        <end position="160"/>
    </location>
</feature>
<dbReference type="InterPro" id="IPR022776">
    <property type="entry name" value="TRM13/UPF0224_CHHC_Znf_dom"/>
</dbReference>
<dbReference type="Pfam" id="PF05253">
    <property type="entry name" value="zf-U11-48K"/>
    <property type="match status" value="2"/>
</dbReference>
<dbReference type="AlphaFoldDB" id="F6X515"/>
<organism evidence="6 7">
    <name type="scientific">Ciona intestinalis</name>
    <name type="common">Transparent sea squirt</name>
    <name type="synonym">Ascidia intestinalis</name>
    <dbReference type="NCBI Taxonomy" id="7719"/>
    <lineage>
        <taxon>Eukaryota</taxon>
        <taxon>Metazoa</taxon>
        <taxon>Chordata</taxon>
        <taxon>Tunicata</taxon>
        <taxon>Ascidiacea</taxon>
        <taxon>Phlebobranchia</taxon>
        <taxon>Cionidae</taxon>
        <taxon>Ciona</taxon>
    </lineage>
</organism>
<dbReference type="STRING" id="7719.ENSCINP00000027605"/>
<evidence type="ECO:0000256" key="4">
    <source>
        <dbReference type="SAM" id="MobiDB-lite"/>
    </source>
</evidence>